<accession>A0A9D2K237</accession>
<keyword evidence="1" id="KW-1133">Transmembrane helix</keyword>
<proteinExistence type="predicted"/>
<dbReference type="Proteomes" id="UP000824116">
    <property type="component" value="Unassembled WGS sequence"/>
</dbReference>
<comment type="caution">
    <text evidence="2">The sequence shown here is derived from an EMBL/GenBank/DDBJ whole genome shotgun (WGS) entry which is preliminary data.</text>
</comment>
<dbReference type="InterPro" id="IPR024499">
    <property type="entry name" value="Mbeg1-like"/>
</dbReference>
<dbReference type="Gene3D" id="3.40.50.1820">
    <property type="entry name" value="alpha/beta hydrolase"/>
    <property type="match status" value="1"/>
</dbReference>
<gene>
    <name evidence="2" type="ORF">H9723_07730</name>
</gene>
<evidence type="ECO:0000256" key="1">
    <source>
        <dbReference type="SAM" id="Phobius"/>
    </source>
</evidence>
<dbReference type="EMBL" id="DXAY01000181">
    <property type="protein sequence ID" value="HIZ75112.1"/>
    <property type="molecule type" value="Genomic_DNA"/>
</dbReference>
<organism evidence="2 3">
    <name type="scientific">Candidatus Mediterraneibacter stercoravium</name>
    <dbReference type="NCBI Taxonomy" id="2838685"/>
    <lineage>
        <taxon>Bacteria</taxon>
        <taxon>Bacillati</taxon>
        <taxon>Bacillota</taxon>
        <taxon>Clostridia</taxon>
        <taxon>Lachnospirales</taxon>
        <taxon>Lachnospiraceae</taxon>
        <taxon>Mediterraneibacter</taxon>
    </lineage>
</organism>
<dbReference type="AlphaFoldDB" id="A0A9D2K237"/>
<feature type="transmembrane region" description="Helical" evidence="1">
    <location>
        <begin position="367"/>
        <end position="391"/>
    </location>
</feature>
<dbReference type="InterPro" id="IPR029058">
    <property type="entry name" value="AB_hydrolase_fold"/>
</dbReference>
<name>A0A9D2K237_9FIRM</name>
<reference evidence="2" key="2">
    <citation type="submission" date="2021-04" db="EMBL/GenBank/DDBJ databases">
        <authorList>
            <person name="Gilroy R."/>
        </authorList>
    </citation>
    <scope>NUCLEOTIDE SEQUENCE</scope>
    <source>
        <strain evidence="2">CHK196-3914</strain>
    </source>
</reference>
<keyword evidence="1" id="KW-0812">Transmembrane</keyword>
<evidence type="ECO:0000313" key="2">
    <source>
        <dbReference type="EMBL" id="HIZ75112.1"/>
    </source>
</evidence>
<dbReference type="Pfam" id="PF11187">
    <property type="entry name" value="Mbeg1-like"/>
    <property type="match status" value="1"/>
</dbReference>
<sequence length="536" mass="60626">MNESEVNLAAILNVFTSWEYADHFEGGTLEEVLLRARDQIAETGDADAIQAYEILSDAVERYPGFGDTKILGQSWNQGDMFNSETVACAFELPSGEIYVSYCGTGDGGWIDNAHGVTEASTQQQEEAARYFDYLVEKYGWTEEDHIIITGHSKGGNKSQYVTLMAENNDLIDTCYSMDGQGFSDEAIEMFKEKYGEEGYQEILDKMYAINGYNDYVSPLINPIIVKDHTIYLETTENPDGGMRGDYEGFHMVNMYFRYEDGEFISVLTPETERGPLGDLAERLSEYLMSLPDDQKDAAAMLIMQILENLEGRTVGVDGDHVSVDDILSFGADTIVPVVFNIIGSEEGRQVLADLLRRFSEETNIHPAIIGVTVIVLAPLALNLLVSVSLLYKLVKFIRDMIEKLGEAFAKAVEAFSAFIDYIQDIGNDFIEWIKSWGKTADYSWFRTDTRMMRRISSELRSQQTELDREAQRIRAVRKSVDFGLLTKQALYFKMTSLARNLEYRADELGRLAQALEKCADQYEKNERKIVDHYQTA</sequence>
<protein>
    <submittedName>
        <fullName evidence="2">DUF2974 domain-containing protein</fullName>
    </submittedName>
</protein>
<keyword evidence="1" id="KW-0472">Membrane</keyword>
<evidence type="ECO:0000313" key="3">
    <source>
        <dbReference type="Proteomes" id="UP000824116"/>
    </source>
</evidence>
<reference evidence="2" key="1">
    <citation type="journal article" date="2021" name="PeerJ">
        <title>Extensive microbial diversity within the chicken gut microbiome revealed by metagenomics and culture.</title>
        <authorList>
            <person name="Gilroy R."/>
            <person name="Ravi A."/>
            <person name="Getino M."/>
            <person name="Pursley I."/>
            <person name="Horton D.L."/>
            <person name="Alikhan N.F."/>
            <person name="Baker D."/>
            <person name="Gharbi K."/>
            <person name="Hall N."/>
            <person name="Watson M."/>
            <person name="Adriaenssens E.M."/>
            <person name="Foster-Nyarko E."/>
            <person name="Jarju S."/>
            <person name="Secka A."/>
            <person name="Antonio M."/>
            <person name="Oren A."/>
            <person name="Chaudhuri R.R."/>
            <person name="La Ragione R."/>
            <person name="Hildebrand F."/>
            <person name="Pallen M.J."/>
        </authorList>
    </citation>
    <scope>NUCLEOTIDE SEQUENCE</scope>
    <source>
        <strain evidence="2">CHK196-3914</strain>
    </source>
</reference>
<dbReference type="SUPFAM" id="SSF53474">
    <property type="entry name" value="alpha/beta-Hydrolases"/>
    <property type="match status" value="1"/>
</dbReference>